<feature type="transmembrane region" description="Helical" evidence="1">
    <location>
        <begin position="88"/>
        <end position="109"/>
    </location>
</feature>
<accession>A0A974BP58</accession>
<dbReference type="Proteomes" id="UP000694892">
    <property type="component" value="Unassembled WGS sequence"/>
</dbReference>
<proteinExistence type="predicted"/>
<evidence type="ECO:0000313" key="2">
    <source>
        <dbReference type="EMBL" id="OCT55613.1"/>
    </source>
</evidence>
<keyword evidence="1" id="KW-0472">Membrane</keyword>
<keyword evidence="1" id="KW-1133">Transmembrane helix</keyword>
<feature type="transmembrane region" description="Helical" evidence="1">
    <location>
        <begin position="45"/>
        <end position="68"/>
    </location>
</feature>
<feature type="transmembrane region" description="Helical" evidence="1">
    <location>
        <begin position="116"/>
        <end position="135"/>
    </location>
</feature>
<organism evidence="2">
    <name type="scientific">Xenopus laevis</name>
    <name type="common">African clawed frog</name>
    <dbReference type="NCBI Taxonomy" id="8355"/>
    <lineage>
        <taxon>Eukaryota</taxon>
        <taxon>Metazoa</taxon>
        <taxon>Chordata</taxon>
        <taxon>Craniata</taxon>
        <taxon>Vertebrata</taxon>
        <taxon>Euteleostomi</taxon>
        <taxon>Amphibia</taxon>
        <taxon>Batrachia</taxon>
        <taxon>Anura</taxon>
        <taxon>Pipoidea</taxon>
        <taxon>Pipidae</taxon>
        <taxon>Xenopodinae</taxon>
        <taxon>Xenopus</taxon>
        <taxon>Xenopus</taxon>
    </lineage>
</organism>
<dbReference type="EMBL" id="KV481023">
    <property type="protein sequence ID" value="OCT55613.1"/>
    <property type="molecule type" value="Genomic_DNA"/>
</dbReference>
<name>A0A974BP58_XENLA</name>
<reference evidence="2" key="1">
    <citation type="submission" date="2016-05" db="EMBL/GenBank/DDBJ databases">
        <title>WGS assembly of Xenopus laevis.</title>
        <authorList>
            <person name="Session A."/>
            <person name="Uno Y."/>
            <person name="Kwon T."/>
            <person name="Chapman J."/>
            <person name="Toyoda A."/>
            <person name="Takahashi S."/>
            <person name="Fukui A."/>
            <person name="Hikosaka A."/>
            <person name="Putnam N."/>
            <person name="Stites J."/>
            <person name="Van Heeringen S."/>
            <person name="Quigley I."/>
            <person name="Heinz S."/>
            <person name="Hellsten U."/>
            <person name="Lyons J."/>
            <person name="Suzuki A."/>
            <person name="Kondo M."/>
            <person name="Ogino H."/>
            <person name="Ochi H."/>
            <person name="Bogdanovic O."/>
            <person name="Lister R."/>
            <person name="Georgiou G."/>
            <person name="Paranjpe S."/>
            <person name="Van Kruijsbergen I."/>
            <person name="Mozaffari S."/>
            <person name="Shu S."/>
            <person name="Schmutz J."/>
            <person name="Jenkins J."/>
            <person name="Grimwood J."/>
            <person name="Carlson J."/>
            <person name="Mitros T."/>
            <person name="Simakov O."/>
            <person name="Heald R."/>
            <person name="Miller K."/>
            <person name="Haudenschild C."/>
            <person name="Kuroki Y."/>
            <person name="Tanaka T."/>
            <person name="Michiue T."/>
            <person name="Watanabe M."/>
            <person name="Kinoshita T."/>
            <person name="Ohta Y."/>
            <person name="Mawaribuchi S."/>
            <person name="Suzuki Y."/>
            <person name="Haramoto Y."/>
            <person name="Yamamoto T."/>
            <person name="Takagi C."/>
            <person name="Kitzman J."/>
            <person name="Shendure J."/>
            <person name="Nakayama T."/>
            <person name="Izutsu Y."/>
            <person name="Robert J."/>
            <person name="Dichmann D."/>
            <person name="Flajnik M."/>
            <person name="Houston D."/>
            <person name="Marcotte E."/>
            <person name="Wallingford J."/>
            <person name="Ito Y."/>
            <person name="Asashima M."/>
            <person name="Ueno N."/>
            <person name="Matsuda Y."/>
            <person name="Jan Veenstra G."/>
            <person name="Fujiyama A."/>
            <person name="Harland R."/>
            <person name="Taira M."/>
            <person name="Rokhsar D.S."/>
        </authorList>
    </citation>
    <scope>NUCLEOTIDE SEQUENCE</scope>
    <source>
        <strain evidence="2">J</strain>
        <tissue evidence="2">Blood</tissue>
    </source>
</reference>
<dbReference type="GO" id="GO:0006816">
    <property type="term" value="P:calcium ion transport"/>
    <property type="evidence" value="ECO:0007669"/>
    <property type="project" value="InterPro"/>
</dbReference>
<keyword evidence="1" id="KW-0812">Transmembrane</keyword>
<evidence type="ECO:0000256" key="1">
    <source>
        <dbReference type="SAM" id="Phobius"/>
    </source>
</evidence>
<dbReference type="PANTHER" id="PTHR45816">
    <property type="entry name" value="MIR DOMAIN-CONTAINING PROTEIN"/>
    <property type="match status" value="1"/>
</dbReference>
<protein>
    <submittedName>
        <fullName evidence="2">Uncharacterized protein</fullName>
    </submittedName>
</protein>
<feature type="transmembrane region" description="Helical" evidence="1">
    <location>
        <begin position="12"/>
        <end position="33"/>
    </location>
</feature>
<dbReference type="InterPro" id="IPR015925">
    <property type="entry name" value="Ryanodine_IP3_receptor"/>
</dbReference>
<gene>
    <name evidence="2" type="ORF">XELAEV_18000411mg</name>
</gene>
<dbReference type="AlphaFoldDB" id="A0A974BP58"/>
<dbReference type="PANTHER" id="PTHR45816:SF3">
    <property type="entry name" value="INOSITOL 1,4,5-TRISPHOSPHATE RECEPTOR"/>
    <property type="match status" value="1"/>
</dbReference>
<sequence length="145" mass="16233">MLFSCFPGTLSPLFSVLLWVALSVCTTMLFMLPKPFGIRPFLVSVMLRSIYTIGLAPTLILLGAGNLWNKVVFLVSFVGNRGTFTRGYRAVIMDMAFLYHVVYVIVCMLGLFVHEFFYSFLVSFHINILIMGGGLDLYTQGEVPV</sequence>